<evidence type="ECO:0000313" key="2">
    <source>
        <dbReference type="Proteomes" id="UP001159363"/>
    </source>
</evidence>
<protein>
    <submittedName>
        <fullName evidence="1">Uncharacterized protein</fullName>
    </submittedName>
</protein>
<keyword evidence="2" id="KW-1185">Reference proteome</keyword>
<accession>A0ABQ9GTV1</accession>
<evidence type="ECO:0000313" key="1">
    <source>
        <dbReference type="EMBL" id="KAJ8875438.1"/>
    </source>
</evidence>
<proteinExistence type="predicted"/>
<gene>
    <name evidence="1" type="ORF">PR048_023333</name>
</gene>
<comment type="caution">
    <text evidence="1">The sequence shown here is derived from an EMBL/GenBank/DDBJ whole genome shotgun (WGS) entry which is preliminary data.</text>
</comment>
<name>A0ABQ9GTV1_9NEOP</name>
<sequence>MFSLMCDGSTDISARVCVKLVDNDLTLNETFLCLYLASSTTGEVIALHSVMSWSV</sequence>
<organism evidence="1 2">
    <name type="scientific">Dryococelus australis</name>
    <dbReference type="NCBI Taxonomy" id="614101"/>
    <lineage>
        <taxon>Eukaryota</taxon>
        <taxon>Metazoa</taxon>
        <taxon>Ecdysozoa</taxon>
        <taxon>Arthropoda</taxon>
        <taxon>Hexapoda</taxon>
        <taxon>Insecta</taxon>
        <taxon>Pterygota</taxon>
        <taxon>Neoptera</taxon>
        <taxon>Polyneoptera</taxon>
        <taxon>Phasmatodea</taxon>
        <taxon>Verophasmatodea</taxon>
        <taxon>Anareolatae</taxon>
        <taxon>Phasmatidae</taxon>
        <taxon>Eurycanthinae</taxon>
        <taxon>Dryococelus</taxon>
    </lineage>
</organism>
<dbReference type="EMBL" id="JARBHB010000009">
    <property type="protein sequence ID" value="KAJ8875438.1"/>
    <property type="molecule type" value="Genomic_DNA"/>
</dbReference>
<reference evidence="1 2" key="1">
    <citation type="submission" date="2023-02" db="EMBL/GenBank/DDBJ databases">
        <title>LHISI_Scaffold_Assembly.</title>
        <authorList>
            <person name="Stuart O.P."/>
            <person name="Cleave R."/>
            <person name="Magrath M.J.L."/>
            <person name="Mikheyev A.S."/>
        </authorList>
    </citation>
    <scope>NUCLEOTIDE SEQUENCE [LARGE SCALE GENOMIC DNA]</scope>
    <source>
        <strain evidence="1">Daus_M_001</strain>
        <tissue evidence="1">Leg muscle</tissue>
    </source>
</reference>
<dbReference type="Proteomes" id="UP001159363">
    <property type="component" value="Chromosome 8"/>
</dbReference>